<reference evidence="1" key="1">
    <citation type="submission" date="2023-10" db="EMBL/GenBank/DDBJ databases">
        <authorList>
            <person name="Rodriguez Cubillos JULIANA M."/>
            <person name="De Vega J."/>
        </authorList>
    </citation>
    <scope>NUCLEOTIDE SEQUENCE</scope>
</reference>
<protein>
    <submittedName>
        <fullName evidence="1">Uncharacterized protein</fullName>
    </submittedName>
</protein>
<gene>
    <name evidence="1" type="ORF">MILVUS5_LOCUS38751</name>
</gene>
<evidence type="ECO:0000313" key="1">
    <source>
        <dbReference type="EMBL" id="CAJ2675831.1"/>
    </source>
</evidence>
<sequence length="912" mass="95761">MASQSSSNEGGPSTLNVSSDSSDSTVHLNVKTLDSRIYTFQVHKNMPVSQFKEKIANEIGVPVSQQRLIFRGKVLKDEHVLSEYHFENGHTLHLVERQPNQSQTPGTGSGETTSTTSNRGNDVGSGAPRNRVGQISHSVVLGTFNVGEQGEGISQDLTRVIGAVLNSFANGGQNTINVPNSTQNSSAPAGNETEGNQAGNQSLAGNQAPSGQAFPGQAFQSRPHVVQIPMAAGAIPVPSFNAPIPDSLSTLSEFINRMEHTLSQNGYGPNVSSTNLGDQQAELPSNTQGLPTLEALTTVLHRAEQLLSGQAVSALSHIAGRMEREGTSADLGIRGQIQSESAQIGIAMQHLGALLLELGRTMLTLRMGRSPAESVVNAGPAVYISPSGPNPIMAQPFPLQTSSLFGGPLSSTPATLGTVGVGSAPRNVNIHIHAAGASLAPIVSAIGSRPNNGEGTRTEHRSEPGSGVSGSTRVLPVRNVMSATLPSNPSGTGAAAEIHSRLRNSVGNMQGDSTVLSGQMQSANRDLSSGSEPRPAHVNEQRDTGETNGCGDAGASSVGPTSESGVEKPQTEAIKTCSNDERDVLVDKFVSSSSNQDLQSCSSGETTVKSEKVQEAPTVSERRDVTEPAKTAPLGLGVSGLERKKRTRLQPPVGKAADDGSSSSSINRSQEPRTDSQNILQTLASQGSAVNLINADRPSSQRPIPSGGSQIDVAGLMSQVLHSPALNGLLEGFSQQTGVDSPDGLRNMLQQFTQSPQMMNTVNQIAQHVGSQDMGNMLTGTGRGQGGGVDFSRMFQQMMPIVSQALGGGNPPSLFSAAEPETRAPYRNENSDNQSLQLDLQPVVERIDRPSPPRDVFRAVAENAVQLSGSGSASDDLLDELCCNESLASEYMEMLRYDVNQLLEGRSKRDKS</sequence>
<dbReference type="Proteomes" id="UP001177021">
    <property type="component" value="Unassembled WGS sequence"/>
</dbReference>
<evidence type="ECO:0000313" key="2">
    <source>
        <dbReference type="Proteomes" id="UP001177021"/>
    </source>
</evidence>
<organism evidence="1 2">
    <name type="scientific">Trifolium pratense</name>
    <name type="common">Red clover</name>
    <dbReference type="NCBI Taxonomy" id="57577"/>
    <lineage>
        <taxon>Eukaryota</taxon>
        <taxon>Viridiplantae</taxon>
        <taxon>Streptophyta</taxon>
        <taxon>Embryophyta</taxon>
        <taxon>Tracheophyta</taxon>
        <taxon>Spermatophyta</taxon>
        <taxon>Magnoliopsida</taxon>
        <taxon>eudicotyledons</taxon>
        <taxon>Gunneridae</taxon>
        <taxon>Pentapetalae</taxon>
        <taxon>rosids</taxon>
        <taxon>fabids</taxon>
        <taxon>Fabales</taxon>
        <taxon>Fabaceae</taxon>
        <taxon>Papilionoideae</taxon>
        <taxon>50 kb inversion clade</taxon>
        <taxon>NPAAA clade</taxon>
        <taxon>Hologalegina</taxon>
        <taxon>IRL clade</taxon>
        <taxon>Trifolieae</taxon>
        <taxon>Trifolium</taxon>
    </lineage>
</organism>
<dbReference type="EMBL" id="CASHSV030000716">
    <property type="protein sequence ID" value="CAJ2675831.1"/>
    <property type="molecule type" value="Genomic_DNA"/>
</dbReference>
<proteinExistence type="predicted"/>
<accession>A0ACB0M1Y5</accession>
<keyword evidence="2" id="KW-1185">Reference proteome</keyword>
<name>A0ACB0M1Y5_TRIPR</name>
<comment type="caution">
    <text evidence="1">The sequence shown here is derived from an EMBL/GenBank/DDBJ whole genome shotgun (WGS) entry which is preliminary data.</text>
</comment>